<sequence>MSITILHHLGLGDQIMLNGMVRHFAETEHVYLICKNCHEESVKFMYRDICDKVTLILVENTNPREIHAKLPKGSRILPLATYGMENNVWENFTQVTNWAHGVYLQAKVNPLYMYTKFKVVQDSSIQLSPPTSDYIFVHDDRERDRCINIDTDKFIYKPHSKVIDKNKEFFHCENSNIFSYIWIIENAKEVHCMNSSYNWMIELMKLGNKKTNFFHLNVGAHPQYTPDIVKTVFSDDIWRFVH</sequence>
<name>A0A7S6P288_9PHYC</name>
<evidence type="ECO:0000313" key="1">
    <source>
        <dbReference type="EMBL" id="QOR60511.1"/>
    </source>
</evidence>
<dbReference type="EMBL" id="MK522038">
    <property type="protein sequence ID" value="QOR60511.1"/>
    <property type="molecule type" value="Genomic_DNA"/>
</dbReference>
<accession>A0A7S6P288</accession>
<reference evidence="1" key="1">
    <citation type="submission" date="2019-02" db="EMBL/GenBank/DDBJ databases">
        <authorList>
            <person name="Bachy C."/>
            <person name="Yung C.-M."/>
            <person name="Roux S."/>
            <person name="Sullivan M.B."/>
            <person name="Worden A.Z."/>
        </authorList>
    </citation>
    <scope>NUCLEOTIDE SEQUENCE</scope>
    <source>
        <strain evidence="1">BII-V2</strain>
    </source>
</reference>
<organism evidence="1">
    <name type="scientific">Bathycoccus sp. RCC716 virus 2</name>
    <dbReference type="NCBI Taxonomy" id="2530039"/>
    <lineage>
        <taxon>Viruses</taxon>
        <taxon>Varidnaviria</taxon>
        <taxon>Bamfordvirae</taxon>
        <taxon>Nucleocytoviricota</taxon>
        <taxon>Megaviricetes</taxon>
        <taxon>Algavirales</taxon>
        <taxon>Phycodnaviridae</taxon>
        <taxon>Prasinovirus</taxon>
    </lineage>
</organism>
<protein>
    <submittedName>
        <fullName evidence="1">Uncharacterized protein</fullName>
    </submittedName>
</protein>
<proteinExistence type="predicted"/>